<reference evidence="3" key="1">
    <citation type="journal article" date="2017" name="Front. Microbiol.">
        <title>Detection and Genetic Environment of Pleuromutilin-Lincosamide-Streptogramin A Resistance Genes in Staphylococci Isolated from Pets.</title>
        <authorList>
            <person name="Deng F."/>
            <person name="Wang H."/>
            <person name="Liao Y."/>
            <person name="Li J."/>
            <person name="Fessler A.T."/>
            <person name="Michael G.B."/>
            <person name="Schwarz S."/>
            <person name="Wang Y."/>
        </authorList>
    </citation>
    <scope>NUCLEOTIDE SEQUENCE</scope>
    <source>
        <strain evidence="3">138N</strain>
    </source>
</reference>
<dbReference type="InterPro" id="IPR029261">
    <property type="entry name" value="Transposase_Znf"/>
</dbReference>
<dbReference type="PANTHER" id="PTHR33498">
    <property type="entry name" value="TRANSPOSASE FOR INSERTION SEQUENCE ELEMENT IS1557"/>
    <property type="match status" value="1"/>
</dbReference>
<evidence type="ECO:0000259" key="1">
    <source>
        <dbReference type="Pfam" id="PF01610"/>
    </source>
</evidence>
<feature type="domain" description="Transposase IS204/IS1001/IS1096/IS1165 DDE" evidence="1">
    <location>
        <begin position="140"/>
        <end position="359"/>
    </location>
</feature>
<dbReference type="InterPro" id="IPR047951">
    <property type="entry name" value="Transpos_ISL3"/>
</dbReference>
<dbReference type="AlphaFoldDB" id="A0A1U9X4B1"/>
<name>A0A1U9X4B1_STAEP</name>
<gene>
    <name evidence="3" type="primary">tnp</name>
</gene>
<evidence type="ECO:0000259" key="2">
    <source>
        <dbReference type="Pfam" id="PF14690"/>
    </source>
</evidence>
<dbReference type="InterPro" id="IPR002560">
    <property type="entry name" value="Transposase_DDE"/>
</dbReference>
<protein>
    <submittedName>
        <fullName evidence="3">Transposase</fullName>
    </submittedName>
</protein>
<sequence length="359" mass="42151">MNTLIITGTYSPKLTACKYCQSHANDADEKKTIVKNGKKEVTIRLESYQNIPTILKLKKQRYFCKNCHQHWTTQCSIVEENCFISRFMTFRILELLTQKISMTVIAKICHVSLTTVIRVLKSVEKHLPETLKPRSFPKVLMVDEFRSHATYEDKMSFICANGETGELVDVLPSRRLDKLMNYFNRSPKEKREQVKFLVTDMNAAYFQLTKKIFPCAALVIDRFHIVKHLNQAFNDFRVREMKALIKNHQRSEANKLKVNWKYLLKNQMTVSSSEYKNWRSFPSPKFPPLTESMMIDRLLSFSTDLKEAYGVFQLLTYHFRNKDPDSFFDLLKNLPTTLDPLFKQKIENLINYEEGIRNA</sequence>
<accession>A0A1U9X4B1</accession>
<dbReference type="PANTHER" id="PTHR33498:SF1">
    <property type="entry name" value="TRANSPOSASE FOR INSERTION SEQUENCE ELEMENT IS1557"/>
    <property type="match status" value="1"/>
</dbReference>
<dbReference type="NCBIfam" id="NF033550">
    <property type="entry name" value="transpos_ISL3"/>
    <property type="match status" value="1"/>
</dbReference>
<dbReference type="Pfam" id="PF14690">
    <property type="entry name" value="Zn_ribbon_ISL3"/>
    <property type="match status" value="1"/>
</dbReference>
<organism evidence="3">
    <name type="scientific">Staphylococcus epidermidis</name>
    <dbReference type="NCBI Taxonomy" id="1282"/>
    <lineage>
        <taxon>Bacteria</taxon>
        <taxon>Bacillati</taxon>
        <taxon>Bacillota</taxon>
        <taxon>Bacilli</taxon>
        <taxon>Bacillales</taxon>
        <taxon>Staphylococcaceae</taxon>
        <taxon>Staphylococcus</taxon>
    </lineage>
</organism>
<dbReference type="EMBL" id="KX712118">
    <property type="protein sequence ID" value="AQY75629.1"/>
    <property type="molecule type" value="Genomic_DNA"/>
</dbReference>
<evidence type="ECO:0000313" key="3">
    <source>
        <dbReference type="EMBL" id="AQY75629.1"/>
    </source>
</evidence>
<dbReference type="Pfam" id="PF01610">
    <property type="entry name" value="DDE_Tnp_ISL3"/>
    <property type="match status" value="1"/>
</dbReference>
<feature type="domain" description="Transposase IS204/IS1001/IS1096/IS1165 zinc-finger" evidence="2">
    <location>
        <begin position="30"/>
        <end position="67"/>
    </location>
</feature>
<proteinExistence type="predicted"/>